<evidence type="ECO:0000313" key="1">
    <source>
        <dbReference type="EMBL" id="GAA3638406.1"/>
    </source>
</evidence>
<dbReference type="Gene3D" id="3.40.50.2000">
    <property type="entry name" value="Glycogen Phosphorylase B"/>
    <property type="match status" value="1"/>
</dbReference>
<comment type="caution">
    <text evidence="1">The sequence shown here is derived from an EMBL/GenBank/DDBJ whole genome shotgun (WGS) entry which is preliminary data.</text>
</comment>
<accession>A0ABP7AQR8</accession>
<dbReference type="PANTHER" id="PTHR21015">
    <property type="entry name" value="UDP-N-ACETYLGLUCOSAMINE--N-ACETYLMURAMYL-(PENTAPEPTIDE) PYROPHOSPHORYL-UNDECAPRENOL N-ACETYLGLUCOSAMINE TRANSFERASE 1"/>
    <property type="match status" value="1"/>
</dbReference>
<dbReference type="Proteomes" id="UP001501074">
    <property type="component" value="Unassembled WGS sequence"/>
</dbReference>
<evidence type="ECO:0000313" key="2">
    <source>
        <dbReference type="Proteomes" id="UP001501074"/>
    </source>
</evidence>
<organism evidence="1 2">
    <name type="scientific">Kineosporia mesophila</name>
    <dbReference type="NCBI Taxonomy" id="566012"/>
    <lineage>
        <taxon>Bacteria</taxon>
        <taxon>Bacillati</taxon>
        <taxon>Actinomycetota</taxon>
        <taxon>Actinomycetes</taxon>
        <taxon>Kineosporiales</taxon>
        <taxon>Kineosporiaceae</taxon>
        <taxon>Kineosporia</taxon>
    </lineage>
</organism>
<dbReference type="SUPFAM" id="SSF53756">
    <property type="entry name" value="UDP-Glycosyltransferase/glycogen phosphorylase"/>
    <property type="match status" value="1"/>
</dbReference>
<gene>
    <name evidence="1" type="ORF">GCM10022223_66760</name>
</gene>
<dbReference type="PANTHER" id="PTHR21015:SF22">
    <property type="entry name" value="GLYCOSYLTRANSFERASE"/>
    <property type="match status" value="1"/>
</dbReference>
<dbReference type="EMBL" id="BAAAZO010000012">
    <property type="protein sequence ID" value="GAA3638406.1"/>
    <property type="molecule type" value="Genomic_DNA"/>
</dbReference>
<evidence type="ECO:0008006" key="3">
    <source>
        <dbReference type="Google" id="ProtNLM"/>
    </source>
</evidence>
<proteinExistence type="predicted"/>
<reference evidence="2" key="1">
    <citation type="journal article" date="2019" name="Int. J. Syst. Evol. Microbiol.">
        <title>The Global Catalogue of Microorganisms (GCM) 10K type strain sequencing project: providing services to taxonomists for standard genome sequencing and annotation.</title>
        <authorList>
            <consortium name="The Broad Institute Genomics Platform"/>
            <consortium name="The Broad Institute Genome Sequencing Center for Infectious Disease"/>
            <person name="Wu L."/>
            <person name="Ma J."/>
        </authorList>
    </citation>
    <scope>NUCLEOTIDE SEQUENCE [LARGE SCALE GENOMIC DNA]</scope>
    <source>
        <strain evidence="2">JCM 16902</strain>
    </source>
</reference>
<sequence>MRPILYYVHHQGLGHWRRALAVAGMLERPVVLASSGPPPGELPATCRHLRLPLDWSDKDYGDGNDAHGRLHWAPLHENGLLHRHQMLLDAVARYRPPLAVVDVSVEVTVLLRASGVPVVAVRQPGLRDDPAHTLGFGLADEVVMPVPESWGLHTGRPRTRAVGLVSGAHRAVPGTDDRGRARAVVLVGSGGSRLGRKACAQIAAGLPGHDVHVLGLSGPSATSAANLTFRGRIEDVGTELDAAHVVIGNTGLGTLGDVVAARKPFVALPEERPFGEQEATARALEATGDAVVLTRMPGPAGWAQAVARATTPPALVADGAERFARLIEERSRTVDPAAVTVG</sequence>
<dbReference type="RefSeq" id="WP_231481458.1">
    <property type="nucleotide sequence ID" value="NZ_BAAAZO010000012.1"/>
</dbReference>
<protein>
    <recommendedName>
        <fullName evidence="3">Glycosyltransferase</fullName>
    </recommendedName>
</protein>
<name>A0ABP7AQR8_9ACTN</name>
<keyword evidence="2" id="KW-1185">Reference proteome</keyword>